<dbReference type="EMBL" id="JAHWXN010000001">
    <property type="protein sequence ID" value="MCK2036009.1"/>
    <property type="molecule type" value="Genomic_DNA"/>
</dbReference>
<dbReference type="Pfam" id="PF07905">
    <property type="entry name" value="PucR"/>
    <property type="match status" value="1"/>
</dbReference>
<dbReference type="PANTHER" id="PTHR33744">
    <property type="entry name" value="CARBOHYDRATE DIACID REGULATOR"/>
    <property type="match status" value="1"/>
</dbReference>
<sequence>MVSLGELVSVAGSSLRPLAPFDAARVITGVHVSELEDPGRYLDGGELLLTTGIPLRAATADAYVDRLAAQSIGAIGIGLGEGWEHAPPALVERCRSAGVPIFEVPDGAPFLDVSRAFWSVAGRGGQEEAVRTAHAHTRLVQAAAGPDPVAAVVRVMAQAIGGWVAWLPLGRTTAPALLHPRSLEGMLPSVRADVERSLLRSGVEAASFVSHGSTVVAHAVTDGERTRGALALGAGRPFGGSDRQLALTATALLRLLTAREAGGPTPPEDWITALALRGEAAAARALAAASGVELPMLLRVLASAEPAVGSLGRAVDVEGAHVTLWPAGSAPTAGSGILSGEVALEDVAATAARIVAQHRSSAADGLRIDPHARARRWVTALAETDPDLRMTVAAYLRHRQQAERTARELGVHRNTIRPRILAAEKLLGVSLDDPDVAAELWIALRDLPL</sequence>
<dbReference type="InterPro" id="IPR051448">
    <property type="entry name" value="CdaR-like_regulators"/>
</dbReference>
<accession>A0ABT0FD52</accession>
<evidence type="ECO:0000313" key="3">
    <source>
        <dbReference type="EMBL" id="MCK2036009.1"/>
    </source>
</evidence>
<dbReference type="InterPro" id="IPR025736">
    <property type="entry name" value="PucR_C-HTH_dom"/>
</dbReference>
<dbReference type="Proteomes" id="UP001300096">
    <property type="component" value="Unassembled WGS sequence"/>
</dbReference>
<feature type="domain" description="Purine catabolism PurC-like" evidence="1">
    <location>
        <begin position="24"/>
        <end position="118"/>
    </location>
</feature>
<dbReference type="RefSeq" id="WP_247629401.1">
    <property type="nucleotide sequence ID" value="NZ_JAHWXN010000001.1"/>
</dbReference>
<keyword evidence="4" id="KW-1185">Reference proteome</keyword>
<gene>
    <name evidence="3" type="ORF">KZC51_07650</name>
</gene>
<evidence type="ECO:0000313" key="4">
    <source>
        <dbReference type="Proteomes" id="UP001300096"/>
    </source>
</evidence>
<dbReference type="PANTHER" id="PTHR33744:SF1">
    <property type="entry name" value="DNA-BINDING TRANSCRIPTIONAL ACTIVATOR ADER"/>
    <property type="match status" value="1"/>
</dbReference>
<organism evidence="3 4">
    <name type="scientific">Microbacterium croceum</name>
    <dbReference type="NCBI Taxonomy" id="2851645"/>
    <lineage>
        <taxon>Bacteria</taxon>
        <taxon>Bacillati</taxon>
        <taxon>Actinomycetota</taxon>
        <taxon>Actinomycetes</taxon>
        <taxon>Micrococcales</taxon>
        <taxon>Microbacteriaceae</taxon>
        <taxon>Microbacterium</taxon>
    </lineage>
</organism>
<dbReference type="InterPro" id="IPR042070">
    <property type="entry name" value="PucR_C-HTH_sf"/>
</dbReference>
<evidence type="ECO:0000259" key="1">
    <source>
        <dbReference type="Pfam" id="PF07905"/>
    </source>
</evidence>
<dbReference type="Pfam" id="PF13556">
    <property type="entry name" value="HTH_30"/>
    <property type="match status" value="1"/>
</dbReference>
<dbReference type="Gene3D" id="1.10.10.2840">
    <property type="entry name" value="PucR C-terminal helix-turn-helix domain"/>
    <property type="match status" value="1"/>
</dbReference>
<evidence type="ECO:0000259" key="2">
    <source>
        <dbReference type="Pfam" id="PF13556"/>
    </source>
</evidence>
<feature type="domain" description="PucR C-terminal helix-turn-helix" evidence="2">
    <location>
        <begin position="388"/>
        <end position="445"/>
    </location>
</feature>
<name>A0ABT0FD52_9MICO</name>
<comment type="caution">
    <text evidence="3">The sequence shown here is derived from an EMBL/GenBank/DDBJ whole genome shotgun (WGS) entry which is preliminary data.</text>
</comment>
<protein>
    <submittedName>
        <fullName evidence="3">PucR family transcriptional regulator</fullName>
    </submittedName>
</protein>
<proteinExistence type="predicted"/>
<dbReference type="InterPro" id="IPR012914">
    <property type="entry name" value="PucR_dom"/>
</dbReference>
<reference evidence="3 4" key="1">
    <citation type="submission" date="2021-06" db="EMBL/GenBank/DDBJ databases">
        <title>Genome-based taxonomic framework of Microbacterium strains isolated from marine environment, the description of four new species and reclassification of four preexisting species.</title>
        <authorList>
            <person name="Lee S.D."/>
            <person name="Kim S.-M."/>
            <person name="Byeon Y.-S."/>
            <person name="Yang H.L."/>
            <person name="Kim I.S."/>
        </authorList>
    </citation>
    <scope>NUCLEOTIDE SEQUENCE [LARGE SCALE GENOMIC DNA]</scope>
    <source>
        <strain evidence="3 4">SSW1-49</strain>
    </source>
</reference>